<evidence type="ECO:0000313" key="3">
    <source>
        <dbReference type="Proteomes" id="UP000521199"/>
    </source>
</evidence>
<reference evidence="2 3" key="1">
    <citation type="submission" date="2020-08" db="EMBL/GenBank/DDBJ databases">
        <title>Genomic Encyclopedia of Type Strains, Phase IV (KMG-IV): sequencing the most valuable type-strain genomes for metagenomic binning, comparative biology and taxonomic classification.</title>
        <authorList>
            <person name="Goeker M."/>
        </authorList>
    </citation>
    <scope>NUCLEOTIDE SEQUENCE [LARGE SCALE GENOMIC DNA]</scope>
    <source>
        <strain evidence="2 3">DSM 24163</strain>
    </source>
</reference>
<protein>
    <submittedName>
        <fullName evidence="2">Uncharacterized protein</fullName>
    </submittedName>
</protein>
<sequence>MTTKPPSYWWAAFTARPFGMPIPPNWFGLATFAMLGAVLSPGFFIVGAGLEIAYLAWLANNKRFRATVDAKVRALQPDEQRYRALLDPLDAADRARQAALEQRASDIVASLDKSPVMAAHADSVEQLVWLHLRLLSALEAISRVVATAKKESARLADQETSIDARLAASDVDPDLRRSLEQQKAVIDARQAAHIEAARRKERIDAELSRIDQQVALIREQTLLATDESRIGSSLDALTASFNEANRWLDSQRDLIGSLDFNDSASLPRHVLRGRTSRTAVSEGESR</sequence>
<proteinExistence type="predicted"/>
<dbReference type="EMBL" id="JACHHP010000003">
    <property type="protein sequence ID" value="MBB5208596.1"/>
    <property type="molecule type" value="Genomic_DNA"/>
</dbReference>
<organism evidence="2 3">
    <name type="scientific">Chiayiivirga flava</name>
    <dbReference type="NCBI Taxonomy" id="659595"/>
    <lineage>
        <taxon>Bacteria</taxon>
        <taxon>Pseudomonadati</taxon>
        <taxon>Pseudomonadota</taxon>
        <taxon>Gammaproteobacteria</taxon>
        <taxon>Lysobacterales</taxon>
        <taxon>Lysobacteraceae</taxon>
        <taxon>Chiayiivirga</taxon>
    </lineage>
</organism>
<accession>A0A7W8FZX6</accession>
<evidence type="ECO:0000256" key="1">
    <source>
        <dbReference type="SAM" id="Phobius"/>
    </source>
</evidence>
<dbReference type="AlphaFoldDB" id="A0A7W8FZX6"/>
<keyword evidence="3" id="KW-1185">Reference proteome</keyword>
<keyword evidence="1" id="KW-0472">Membrane</keyword>
<dbReference type="RefSeq" id="WP_183961115.1">
    <property type="nucleotide sequence ID" value="NZ_JACHHP010000003.1"/>
</dbReference>
<keyword evidence="1" id="KW-0812">Transmembrane</keyword>
<comment type="caution">
    <text evidence="2">The sequence shown here is derived from an EMBL/GenBank/DDBJ whole genome shotgun (WGS) entry which is preliminary data.</text>
</comment>
<keyword evidence="1" id="KW-1133">Transmembrane helix</keyword>
<gene>
    <name evidence="2" type="ORF">HNQ52_002138</name>
</gene>
<evidence type="ECO:0000313" key="2">
    <source>
        <dbReference type="EMBL" id="MBB5208596.1"/>
    </source>
</evidence>
<feature type="transmembrane region" description="Helical" evidence="1">
    <location>
        <begin position="26"/>
        <end position="57"/>
    </location>
</feature>
<name>A0A7W8FZX6_9GAMM</name>
<dbReference type="Proteomes" id="UP000521199">
    <property type="component" value="Unassembled WGS sequence"/>
</dbReference>